<dbReference type="Proteomes" id="UP000009283">
    <property type="component" value="Chromosome"/>
</dbReference>
<dbReference type="KEGG" id="bag:Bcoa_2004"/>
<dbReference type="PANTHER" id="PTHR34822:SF1">
    <property type="entry name" value="GRPB FAMILY PROTEIN"/>
    <property type="match status" value="1"/>
</dbReference>
<dbReference type="SUPFAM" id="SSF81301">
    <property type="entry name" value="Nucleotidyltransferase"/>
    <property type="match status" value="1"/>
</dbReference>
<dbReference type="AlphaFoldDB" id="G2TMW5"/>
<reference evidence="1 2" key="1">
    <citation type="journal article" date="2011" name="Stand. Genomic Sci.">
        <title>Complete Genome Sequence of a thermotolerant sporogenic lactic acid bacterium, Bacillus coagulans strain 36D1.</title>
        <authorList>
            <person name="Rhee M.S."/>
            <person name="Moritz B.E."/>
            <person name="Xie G."/>
            <person name="Glavina Del Rio T."/>
            <person name="Dalin E."/>
            <person name="Tice H."/>
            <person name="Bruce D."/>
            <person name="Goodwin L."/>
            <person name="Chertkov O."/>
            <person name="Brettin T."/>
            <person name="Han C."/>
            <person name="Detter C."/>
            <person name="Pitluck S."/>
            <person name="Land M.L."/>
            <person name="Patel M."/>
            <person name="Ou M."/>
            <person name="Harbrucker R."/>
            <person name="Ingram L.O."/>
            <person name="Shanmugam K.T."/>
        </authorList>
    </citation>
    <scope>NUCLEOTIDE SEQUENCE [LARGE SCALE GENOMIC DNA]</scope>
    <source>
        <strain evidence="1 2">36D1</strain>
    </source>
</reference>
<dbReference type="InterPro" id="IPR007344">
    <property type="entry name" value="GrpB/CoaE"/>
</dbReference>
<dbReference type="HOGENOM" id="CLU_086407_1_1_9"/>
<proteinExistence type="predicted"/>
<evidence type="ECO:0008006" key="3">
    <source>
        <dbReference type="Google" id="ProtNLM"/>
    </source>
</evidence>
<dbReference type="InterPro" id="IPR043519">
    <property type="entry name" value="NT_sf"/>
</dbReference>
<dbReference type="Pfam" id="PF04229">
    <property type="entry name" value="GrpB"/>
    <property type="match status" value="1"/>
</dbReference>
<dbReference type="EMBL" id="CP003056">
    <property type="protein sequence ID" value="AEP01188.1"/>
    <property type="molecule type" value="Genomic_DNA"/>
</dbReference>
<evidence type="ECO:0000313" key="2">
    <source>
        <dbReference type="Proteomes" id="UP000009283"/>
    </source>
</evidence>
<organism evidence="1 2">
    <name type="scientific">Heyndrickxia coagulans 36D1</name>
    <dbReference type="NCBI Taxonomy" id="345219"/>
    <lineage>
        <taxon>Bacteria</taxon>
        <taxon>Bacillati</taxon>
        <taxon>Bacillota</taxon>
        <taxon>Bacilli</taxon>
        <taxon>Bacillales</taxon>
        <taxon>Bacillaceae</taxon>
        <taxon>Heyndrickxia</taxon>
    </lineage>
</organism>
<dbReference type="eggNOG" id="COG2320">
    <property type="taxonomic scope" value="Bacteria"/>
</dbReference>
<gene>
    <name evidence="1" type="ORF">Bcoa_2004</name>
</gene>
<name>G2TMW5_HEYCO</name>
<sequence>MLSENNSSHRSDEELQKLTLGKLKPHNSYITLVEYDPNWPKLFEQEADRIRSILGNKTLQIEHVGSTSVPGLCAKPIIDMLLVVEDYADEPSYVPVLESAGYTLRIREPQWFEHRMFKGPDTDINLHVFSSGTPEIDRMLRFRDWLRSNESDREKYAQVKRSLAKNKWRHVQHYADAKTSIVQEIMERANANI</sequence>
<dbReference type="PANTHER" id="PTHR34822">
    <property type="entry name" value="GRPB DOMAIN PROTEIN (AFU_ORTHOLOGUE AFUA_1G01530)"/>
    <property type="match status" value="1"/>
</dbReference>
<evidence type="ECO:0000313" key="1">
    <source>
        <dbReference type="EMBL" id="AEP01188.1"/>
    </source>
</evidence>
<dbReference type="Gene3D" id="3.30.460.10">
    <property type="entry name" value="Beta Polymerase, domain 2"/>
    <property type="match status" value="1"/>
</dbReference>
<dbReference type="RefSeq" id="WP_014097264.1">
    <property type="nucleotide sequence ID" value="NC_016023.1"/>
</dbReference>
<protein>
    <recommendedName>
        <fullName evidence="3">GrpB family protein</fullName>
    </recommendedName>
</protein>
<accession>G2TMW5</accession>